<organism evidence="4">
    <name type="scientific">Emiliania huxleyi</name>
    <name type="common">Coccolithophore</name>
    <name type="synonym">Pontosphaera huxleyi</name>
    <dbReference type="NCBI Taxonomy" id="2903"/>
    <lineage>
        <taxon>Eukaryota</taxon>
        <taxon>Haptista</taxon>
        <taxon>Haptophyta</taxon>
        <taxon>Prymnesiophyceae</taxon>
        <taxon>Isochrysidales</taxon>
        <taxon>Noelaerhabdaceae</taxon>
        <taxon>Emiliania</taxon>
    </lineage>
</organism>
<keyword evidence="2" id="KW-0433">Leucine-rich repeat</keyword>
<dbReference type="SMART" id="SM00368">
    <property type="entry name" value="LRR_RI"/>
    <property type="match status" value="5"/>
</dbReference>
<keyword evidence="1" id="KW-0343">GTPase activation</keyword>
<dbReference type="PANTHER" id="PTHR24113:SF12">
    <property type="entry name" value="RAN GTPASE-ACTIVATING PROTEIN 1"/>
    <property type="match status" value="1"/>
</dbReference>
<dbReference type="GO" id="GO:0048471">
    <property type="term" value="C:perinuclear region of cytoplasm"/>
    <property type="evidence" value="ECO:0007669"/>
    <property type="project" value="TreeGrafter"/>
</dbReference>
<dbReference type="Pfam" id="PF13516">
    <property type="entry name" value="LRR_6"/>
    <property type="match status" value="3"/>
</dbReference>
<dbReference type="Gene3D" id="3.80.10.10">
    <property type="entry name" value="Ribonuclease Inhibitor"/>
    <property type="match status" value="2"/>
</dbReference>
<dbReference type="InterPro" id="IPR027038">
    <property type="entry name" value="RanGap"/>
</dbReference>
<keyword evidence="3" id="KW-0677">Repeat</keyword>
<accession>A0A7S3WMB9</accession>
<dbReference type="AlphaFoldDB" id="A0A7S3WMB9"/>
<proteinExistence type="predicted"/>
<reference evidence="4" key="1">
    <citation type="submission" date="2021-01" db="EMBL/GenBank/DDBJ databases">
        <authorList>
            <person name="Corre E."/>
            <person name="Pelletier E."/>
            <person name="Niang G."/>
            <person name="Scheremetjew M."/>
            <person name="Finn R."/>
            <person name="Kale V."/>
            <person name="Holt S."/>
            <person name="Cochrane G."/>
            <person name="Meng A."/>
            <person name="Brown T."/>
            <person name="Cohen L."/>
        </authorList>
    </citation>
    <scope>NUCLEOTIDE SEQUENCE</scope>
    <source>
        <strain evidence="4">379</strain>
    </source>
</reference>
<evidence type="ECO:0000256" key="3">
    <source>
        <dbReference type="ARBA" id="ARBA00022737"/>
    </source>
</evidence>
<gene>
    <name evidence="4" type="ORF">EHUX00137_LOCUS27819</name>
</gene>
<dbReference type="SUPFAM" id="SSF52047">
    <property type="entry name" value="RNI-like"/>
    <property type="match status" value="1"/>
</dbReference>
<sequence>MSSRHAPPPPPLGGLPCSVLPSLLSLSLRFARVGDAGAAHLADAFVAGGGGSLTCLRLEGNTIGCAGCERLAASLAALPALRVLGFGDALGGNAIGDAGMCALASALAQTERDLIELAPDASGPPVVGAGHALRELGLHNNRIGSRGARALARALAAGGAPHLAKLGASGNCIGAEAVAELAGARAGLRPDCQAQDPSRGSES</sequence>
<dbReference type="InterPro" id="IPR032675">
    <property type="entry name" value="LRR_dom_sf"/>
</dbReference>
<evidence type="ECO:0000256" key="2">
    <source>
        <dbReference type="ARBA" id="ARBA00022614"/>
    </source>
</evidence>
<dbReference type="InterPro" id="IPR001611">
    <property type="entry name" value="Leu-rich_rpt"/>
</dbReference>
<dbReference type="GO" id="GO:0005096">
    <property type="term" value="F:GTPase activator activity"/>
    <property type="evidence" value="ECO:0007669"/>
    <property type="project" value="UniProtKB-KW"/>
</dbReference>
<dbReference type="GO" id="GO:0006913">
    <property type="term" value="P:nucleocytoplasmic transport"/>
    <property type="evidence" value="ECO:0007669"/>
    <property type="project" value="TreeGrafter"/>
</dbReference>
<evidence type="ECO:0000256" key="1">
    <source>
        <dbReference type="ARBA" id="ARBA00022468"/>
    </source>
</evidence>
<dbReference type="PANTHER" id="PTHR24113">
    <property type="entry name" value="RAN GTPASE-ACTIVATING PROTEIN 1"/>
    <property type="match status" value="1"/>
</dbReference>
<name>A0A7S3WMB9_EMIHU</name>
<dbReference type="GO" id="GO:0031267">
    <property type="term" value="F:small GTPase binding"/>
    <property type="evidence" value="ECO:0007669"/>
    <property type="project" value="TreeGrafter"/>
</dbReference>
<evidence type="ECO:0000313" key="4">
    <source>
        <dbReference type="EMBL" id="CAE0566464.1"/>
    </source>
</evidence>
<dbReference type="GO" id="GO:0005829">
    <property type="term" value="C:cytosol"/>
    <property type="evidence" value="ECO:0007669"/>
    <property type="project" value="TreeGrafter"/>
</dbReference>
<dbReference type="EMBL" id="HBIR01035675">
    <property type="protein sequence ID" value="CAE0566464.1"/>
    <property type="molecule type" value="Transcribed_RNA"/>
</dbReference>
<dbReference type="GO" id="GO:0005634">
    <property type="term" value="C:nucleus"/>
    <property type="evidence" value="ECO:0007669"/>
    <property type="project" value="TreeGrafter"/>
</dbReference>
<protein>
    <submittedName>
        <fullName evidence="4">Uncharacterized protein</fullName>
    </submittedName>
</protein>